<name>A0A161YJF2_9PEZI</name>
<dbReference type="Gene3D" id="3.20.120.10">
    <property type="entry name" value="Hydrophobin"/>
    <property type="match status" value="1"/>
</dbReference>
<proteinExistence type="inferred from homology"/>
<protein>
    <submittedName>
        <fullName evidence="5">Cerato-ulmin</fullName>
    </submittedName>
</protein>
<evidence type="ECO:0000256" key="1">
    <source>
        <dbReference type="ARBA" id="ARBA00004196"/>
    </source>
</evidence>
<organism evidence="5 6">
    <name type="scientific">Colletotrichum tofieldiae</name>
    <dbReference type="NCBI Taxonomy" id="708197"/>
    <lineage>
        <taxon>Eukaryota</taxon>
        <taxon>Fungi</taxon>
        <taxon>Dikarya</taxon>
        <taxon>Ascomycota</taxon>
        <taxon>Pezizomycotina</taxon>
        <taxon>Sordariomycetes</taxon>
        <taxon>Hypocreomycetidae</taxon>
        <taxon>Glomerellales</taxon>
        <taxon>Glomerellaceae</taxon>
        <taxon>Colletotrichum</taxon>
        <taxon>Colletotrichum spaethianum species complex</taxon>
    </lineage>
</organism>
<dbReference type="Proteomes" id="UP000076552">
    <property type="component" value="Unassembled WGS sequence"/>
</dbReference>
<comment type="caution">
    <text evidence="5">The sequence shown here is derived from an EMBL/GenBank/DDBJ whole genome shotgun (WGS) entry which is preliminary data.</text>
</comment>
<keyword evidence="4" id="KW-0732">Signal</keyword>
<evidence type="ECO:0000313" key="5">
    <source>
        <dbReference type="EMBL" id="KZL73067.1"/>
    </source>
</evidence>
<gene>
    <name evidence="5" type="ORF">CT0861_06795</name>
</gene>
<dbReference type="InterPro" id="IPR010636">
    <property type="entry name" value="Class_II_hydrophobin"/>
</dbReference>
<reference evidence="5 6" key="1">
    <citation type="submission" date="2015-06" db="EMBL/GenBank/DDBJ databases">
        <title>Survival trade-offs in plant roots during colonization by closely related pathogenic and mutualistic fungi.</title>
        <authorList>
            <person name="Hacquard S."/>
            <person name="Kracher B."/>
            <person name="Hiruma K."/>
            <person name="Weinman A."/>
            <person name="Muench P."/>
            <person name="Garrido Oter R."/>
            <person name="Ver Loren van Themaat E."/>
            <person name="Dallerey J.-F."/>
            <person name="Damm U."/>
            <person name="Henrissat B."/>
            <person name="Lespinet O."/>
            <person name="Thon M."/>
            <person name="Kemen E."/>
            <person name="McHardy A.C."/>
            <person name="Schulze-Lefert P."/>
            <person name="O'Connell R.J."/>
        </authorList>
    </citation>
    <scope>NUCLEOTIDE SEQUENCE [LARGE SCALE GENOMIC DNA]</scope>
    <source>
        <strain evidence="5 6">0861</strain>
    </source>
</reference>
<dbReference type="Pfam" id="PF06766">
    <property type="entry name" value="Hydrophobin_2"/>
    <property type="match status" value="1"/>
</dbReference>
<evidence type="ECO:0000313" key="6">
    <source>
        <dbReference type="Proteomes" id="UP000076552"/>
    </source>
</evidence>
<evidence type="ECO:0000256" key="2">
    <source>
        <dbReference type="ARBA" id="ARBA00009576"/>
    </source>
</evidence>
<dbReference type="SUPFAM" id="SSF101751">
    <property type="entry name" value="Hydrophobin II, HfbII"/>
    <property type="match status" value="1"/>
</dbReference>
<comment type="similarity">
    <text evidence="2">Belongs to the cerato-ulmin hydrophobin family.</text>
</comment>
<keyword evidence="3" id="KW-1015">Disulfide bond</keyword>
<keyword evidence="6" id="KW-1185">Reference proteome</keyword>
<dbReference type="AlphaFoldDB" id="A0A161YJF2"/>
<accession>A0A161YJF2</accession>
<dbReference type="GO" id="GO:0005576">
    <property type="term" value="C:extracellular region"/>
    <property type="evidence" value="ECO:0007669"/>
    <property type="project" value="InterPro"/>
</dbReference>
<evidence type="ECO:0000256" key="4">
    <source>
        <dbReference type="SAM" id="SignalP"/>
    </source>
</evidence>
<sequence>MKPAAYLLALFASVALTAPAGVKRAEELDICELTSGGSTGDIENETTKDISVLPVVCSLGKPLCCATDSSDVESLHCAAPSTAPVTIAGFEATCLVNGYKHPRCCVLDLLGHAVSCESSLV</sequence>
<evidence type="ECO:0000256" key="3">
    <source>
        <dbReference type="ARBA" id="ARBA00023157"/>
    </source>
</evidence>
<dbReference type="EMBL" id="LFIV01000049">
    <property type="protein sequence ID" value="KZL73067.1"/>
    <property type="molecule type" value="Genomic_DNA"/>
</dbReference>
<feature type="signal peptide" evidence="4">
    <location>
        <begin position="1"/>
        <end position="25"/>
    </location>
</feature>
<dbReference type="CDD" id="cd23508">
    <property type="entry name" value="hydrophobin_II"/>
    <property type="match status" value="1"/>
</dbReference>
<dbReference type="InterPro" id="IPR036686">
    <property type="entry name" value="Class_II_Hydrophobin_sf"/>
</dbReference>
<comment type="subcellular location">
    <subcellularLocation>
        <location evidence="1">Cell envelope</location>
    </subcellularLocation>
</comment>
<feature type="chain" id="PRO_5007830364" evidence="4">
    <location>
        <begin position="26"/>
        <end position="121"/>
    </location>
</feature>